<dbReference type="AlphaFoldDB" id="A0A1F5FJQ2"/>
<accession>A0A1F5FJQ2</accession>
<dbReference type="Proteomes" id="UP000176682">
    <property type="component" value="Unassembled WGS sequence"/>
</dbReference>
<evidence type="ECO:0000256" key="2">
    <source>
        <dbReference type="SAM" id="Phobius"/>
    </source>
</evidence>
<evidence type="ECO:0000313" key="3">
    <source>
        <dbReference type="EMBL" id="OGD79875.1"/>
    </source>
</evidence>
<feature type="region of interest" description="Disordered" evidence="1">
    <location>
        <begin position="1"/>
        <end position="35"/>
    </location>
</feature>
<feature type="transmembrane region" description="Helical" evidence="2">
    <location>
        <begin position="61"/>
        <end position="81"/>
    </location>
</feature>
<name>A0A1F5FJQ2_9BACT</name>
<organism evidence="3 4">
    <name type="scientific">Candidatus Collierbacteria bacterium RIFOXYB1_FULL_49_13</name>
    <dbReference type="NCBI Taxonomy" id="1817728"/>
    <lineage>
        <taxon>Bacteria</taxon>
        <taxon>Candidatus Collieribacteriota</taxon>
    </lineage>
</organism>
<proteinExistence type="predicted"/>
<evidence type="ECO:0000313" key="4">
    <source>
        <dbReference type="Proteomes" id="UP000176682"/>
    </source>
</evidence>
<keyword evidence="2" id="KW-1133">Transmembrane helix</keyword>
<reference evidence="3 4" key="1">
    <citation type="journal article" date="2016" name="Nat. Commun.">
        <title>Thousands of microbial genomes shed light on interconnected biogeochemical processes in an aquifer system.</title>
        <authorList>
            <person name="Anantharaman K."/>
            <person name="Brown C.T."/>
            <person name="Hug L.A."/>
            <person name="Sharon I."/>
            <person name="Castelle C.J."/>
            <person name="Probst A.J."/>
            <person name="Thomas B.C."/>
            <person name="Singh A."/>
            <person name="Wilkins M.J."/>
            <person name="Karaoz U."/>
            <person name="Brodie E.L."/>
            <person name="Williams K.H."/>
            <person name="Hubbard S.S."/>
            <person name="Banfield J.F."/>
        </authorList>
    </citation>
    <scope>NUCLEOTIDE SEQUENCE [LARGE SCALE GENOMIC DNA]</scope>
</reference>
<evidence type="ECO:0000256" key="1">
    <source>
        <dbReference type="SAM" id="MobiDB-lite"/>
    </source>
</evidence>
<gene>
    <name evidence="3" type="ORF">A2368_03120</name>
</gene>
<keyword evidence="2" id="KW-0472">Membrane</keyword>
<comment type="caution">
    <text evidence="3">The sequence shown here is derived from an EMBL/GenBank/DDBJ whole genome shotgun (WGS) entry which is preliminary data.</text>
</comment>
<sequence length="132" mass="14687">MSLLSTLTGTPAIKNKPNTKVPGKPKPEKQGVNDPGQMVSQLAFNSEISIIKSKIDTFNNLIVAVIFVLAVCFIGLFFNYYQFSSASYNEYSQRVKELSDEKYLNLNNRLFALEETIKTLLKQGSSAASIQE</sequence>
<keyword evidence="2" id="KW-0812">Transmembrane</keyword>
<dbReference type="EMBL" id="MFAM01000006">
    <property type="protein sequence ID" value="OGD79875.1"/>
    <property type="molecule type" value="Genomic_DNA"/>
</dbReference>
<protein>
    <submittedName>
        <fullName evidence="3">Uncharacterized protein</fullName>
    </submittedName>
</protein>